<dbReference type="Proteomes" id="UP000069272">
    <property type="component" value="Chromosome X"/>
</dbReference>
<sequence>MQYLGQRQDAITVERGKLPTGNRTPAGAPLIPEPNDLERRGPIPVAGCDLLQRLLQPVAKERLRSLLQLQRIALYQHYRWEAIDPREYITDECLSGALDREPSESFAGF</sequence>
<reference evidence="1 2" key="1">
    <citation type="journal article" date="2017" name="G3 (Bethesda)">
        <title>The Physical Genome Mapping of Anopheles albimanus Corrected Scaffold Misassemblies and Identified Interarm Rearrangements in Genus Anopheles.</title>
        <authorList>
            <person name="Artemov G.N."/>
            <person name="Peery A.N."/>
            <person name="Jiang X."/>
            <person name="Tu Z."/>
            <person name="Stegniy V.N."/>
            <person name="Sharakhova M.V."/>
            <person name="Sharakhov I.V."/>
        </authorList>
    </citation>
    <scope>NUCLEOTIDE SEQUENCE [LARGE SCALE GENOMIC DNA]</scope>
    <source>
        <strain evidence="1 2">ALBI9_A</strain>
    </source>
</reference>
<dbReference type="EnsemblMetazoa" id="AALB006511-RA">
    <property type="protein sequence ID" value="AALB006511-PA"/>
    <property type="gene ID" value="AALB006511"/>
</dbReference>
<dbReference type="AlphaFoldDB" id="A0A182FJ16"/>
<dbReference type="STRING" id="7167.A0A182FJ16"/>
<organism evidence="1 2">
    <name type="scientific">Anopheles albimanus</name>
    <name type="common">New world malaria mosquito</name>
    <dbReference type="NCBI Taxonomy" id="7167"/>
    <lineage>
        <taxon>Eukaryota</taxon>
        <taxon>Metazoa</taxon>
        <taxon>Ecdysozoa</taxon>
        <taxon>Arthropoda</taxon>
        <taxon>Hexapoda</taxon>
        <taxon>Insecta</taxon>
        <taxon>Pterygota</taxon>
        <taxon>Neoptera</taxon>
        <taxon>Endopterygota</taxon>
        <taxon>Diptera</taxon>
        <taxon>Nematocera</taxon>
        <taxon>Culicoidea</taxon>
        <taxon>Culicidae</taxon>
        <taxon>Anophelinae</taxon>
        <taxon>Anopheles</taxon>
    </lineage>
</organism>
<keyword evidence="2" id="KW-1185">Reference proteome</keyword>
<protein>
    <submittedName>
        <fullName evidence="1">Uncharacterized protein</fullName>
    </submittedName>
</protein>
<name>A0A182FJ16_ANOAL</name>
<accession>A0A182FJ16</accession>
<evidence type="ECO:0000313" key="2">
    <source>
        <dbReference type="Proteomes" id="UP000069272"/>
    </source>
</evidence>
<evidence type="ECO:0000313" key="1">
    <source>
        <dbReference type="EnsemblMetazoa" id="AALB006511-PA"/>
    </source>
</evidence>
<reference evidence="1" key="2">
    <citation type="submission" date="2022-08" db="UniProtKB">
        <authorList>
            <consortium name="EnsemblMetazoa"/>
        </authorList>
    </citation>
    <scope>IDENTIFICATION</scope>
    <source>
        <strain evidence="1">STECLA/ALBI9_A</strain>
    </source>
</reference>
<proteinExistence type="predicted"/>
<dbReference type="VEuPathDB" id="VectorBase:AALB006511"/>
<dbReference type="VEuPathDB" id="VectorBase:AALB20_029051"/>